<proteinExistence type="predicted"/>
<keyword evidence="2" id="KW-1185">Reference proteome</keyword>
<accession>A0A1X1YYC9</accession>
<organism evidence="1 2">
    <name type="scientific">Mycobacterium nebraskense</name>
    <dbReference type="NCBI Taxonomy" id="244292"/>
    <lineage>
        <taxon>Bacteria</taxon>
        <taxon>Bacillati</taxon>
        <taxon>Actinomycetota</taxon>
        <taxon>Actinomycetes</taxon>
        <taxon>Mycobacteriales</taxon>
        <taxon>Mycobacteriaceae</taxon>
        <taxon>Mycobacterium</taxon>
    </lineage>
</organism>
<dbReference type="EMBL" id="LQPH01000164">
    <property type="protein sequence ID" value="ORW16097.1"/>
    <property type="molecule type" value="Genomic_DNA"/>
</dbReference>
<reference evidence="1 2" key="1">
    <citation type="submission" date="2016-01" db="EMBL/GenBank/DDBJ databases">
        <title>The new phylogeny of the genus Mycobacterium.</title>
        <authorList>
            <person name="Tarcisio F."/>
            <person name="Conor M."/>
            <person name="Antonella G."/>
            <person name="Elisabetta G."/>
            <person name="Giulia F.S."/>
            <person name="Sara T."/>
            <person name="Anna F."/>
            <person name="Clotilde B."/>
            <person name="Roberto B."/>
            <person name="Veronica D.S."/>
            <person name="Fabio R."/>
            <person name="Monica P."/>
            <person name="Olivier J."/>
            <person name="Enrico T."/>
            <person name="Nicola S."/>
        </authorList>
    </citation>
    <scope>NUCLEOTIDE SEQUENCE [LARGE SCALE GENOMIC DNA]</scope>
    <source>
        <strain evidence="1 2">DSM 44803</strain>
    </source>
</reference>
<evidence type="ECO:0000313" key="1">
    <source>
        <dbReference type="EMBL" id="ORW16097.1"/>
    </source>
</evidence>
<name>A0A1X1YYC9_9MYCO</name>
<dbReference type="AlphaFoldDB" id="A0A1X1YYC9"/>
<dbReference type="Proteomes" id="UP000193781">
    <property type="component" value="Unassembled WGS sequence"/>
</dbReference>
<gene>
    <name evidence="1" type="ORF">AWC17_15265</name>
</gene>
<dbReference type="RefSeq" id="WP_085165276.1">
    <property type="nucleotide sequence ID" value="NZ_JACKSS010000080.1"/>
</dbReference>
<comment type="caution">
    <text evidence="1">The sequence shown here is derived from an EMBL/GenBank/DDBJ whole genome shotgun (WGS) entry which is preliminary data.</text>
</comment>
<sequence length="88" mass="9695">MTTTRCQAKGCKTTDSTFMCQVHWPMVPSSLRDALTVADSEHSPTYATIAQAAIDAVAHAEARRTARTARAPRKPVQLTLFDVRPPKR</sequence>
<evidence type="ECO:0000313" key="2">
    <source>
        <dbReference type="Proteomes" id="UP000193781"/>
    </source>
</evidence>
<protein>
    <submittedName>
        <fullName evidence="1">Uncharacterized protein</fullName>
    </submittedName>
</protein>